<dbReference type="EMBL" id="PFJI01000118">
    <property type="protein sequence ID" value="PIX72804.1"/>
    <property type="molecule type" value="Genomic_DNA"/>
</dbReference>
<feature type="transmembrane region" description="Helical" evidence="1">
    <location>
        <begin position="169"/>
        <end position="196"/>
    </location>
</feature>
<dbReference type="Pfam" id="PF13196">
    <property type="entry name" value="DUF4012"/>
    <property type="match status" value="1"/>
</dbReference>
<proteinExistence type="predicted"/>
<dbReference type="InterPro" id="IPR025101">
    <property type="entry name" value="DUF4012"/>
</dbReference>
<sequence>MTRYQLLYNLFMSIITETSESNQPILIVCKDKNVVLSELQKKLHPYSKSIFISPHLPENHSRFEIIFMINEKFSIQGNKKQKCIYIYINQITLAQSAGKKNKNSNTKVIDIHGDSDQISSQMDNLIWFALSSSSEKYLQIQLPKLHSVTKKQHQIQWHFPSFKPSKIRLFFITILLVLTINLSFLPPLLISGILLIKSGQLFKNESVKQSQAVSKSSTRYLQISKKIYQSTRPMLLLFNMASFPDDLIQLVEKSNVVVEQATNTYKDSRQNLELILKPNKTVNEKQQLTDSLNKLPNQIEKINENLSIIQQKLPAVSKLKQIKEQISQTLQISAQVKTIPPLLIKIMAKNSEKKYLLFFANNMELRPGGGFIGSFGIMTWKDLTMTDLKIYDVYDADGQLTAHVDPPEPIRKYLKQPHWFLRDSAFSPDFSVNYQIAKFFLEKEVGLKDFSGAFLFTTTAIKQLLSAYEKINLVDFNEIVTKDNFYLKAQYYAEKGFFPGSTQKKTFLSALARQMLSEADQANPINLLLALKNALDEKQIVAYFEDSQIQDQIDLQYWSGRVFPSVCPPKVDNCLPDYFFPIEANLGVNKANFFINHSLTINSQIDVTGKWENTAIIRLKNTAINAVFPGGDYVNYIQIMIPKNATIQEVKNDSVIINEFDLKNDIYQTVGLLVTIPPQKTIDLKIKYKNEFKLIKGKNIYQLLLQKQIGSSNQDFTFNIKLPKRTYLINQNFTPLVKGQTIVYNTTLTADKIFFMELLRE</sequence>
<comment type="caution">
    <text evidence="2">The sequence shown here is derived from an EMBL/GenBank/DDBJ whole genome shotgun (WGS) entry which is preliminary data.</text>
</comment>
<reference evidence="3" key="1">
    <citation type="submission" date="2017-09" db="EMBL/GenBank/DDBJ databases">
        <title>Depth-based differentiation of microbial function through sediment-hosted aquifers and enrichment of novel symbionts in the deep terrestrial subsurface.</title>
        <authorList>
            <person name="Probst A.J."/>
            <person name="Ladd B."/>
            <person name="Jarett J.K."/>
            <person name="Geller-Mcgrath D.E."/>
            <person name="Sieber C.M.K."/>
            <person name="Emerson J.B."/>
            <person name="Anantharaman K."/>
            <person name="Thomas B.C."/>
            <person name="Malmstrom R."/>
            <person name="Stieglmeier M."/>
            <person name="Klingl A."/>
            <person name="Woyke T."/>
            <person name="Ryan C.M."/>
            <person name="Banfield J.F."/>
        </authorList>
    </citation>
    <scope>NUCLEOTIDE SEQUENCE [LARGE SCALE GENOMIC DNA]</scope>
</reference>
<accession>A0A2M7LXL0</accession>
<gene>
    <name evidence="2" type="ORF">COZ39_02580</name>
</gene>
<dbReference type="Proteomes" id="UP000229708">
    <property type="component" value="Unassembled WGS sequence"/>
</dbReference>
<organism evidence="2 3">
    <name type="scientific">Candidatus Roizmanbacteria bacterium CG_4_10_14_3_um_filter_33_21</name>
    <dbReference type="NCBI Taxonomy" id="1974830"/>
    <lineage>
        <taxon>Bacteria</taxon>
        <taxon>Candidatus Roizmaniibacteriota</taxon>
    </lineage>
</organism>
<dbReference type="AlphaFoldDB" id="A0A2M7LXL0"/>
<keyword evidence="1" id="KW-0472">Membrane</keyword>
<evidence type="ECO:0000313" key="3">
    <source>
        <dbReference type="Proteomes" id="UP000229708"/>
    </source>
</evidence>
<name>A0A2M7LXL0_9BACT</name>
<evidence type="ECO:0000313" key="2">
    <source>
        <dbReference type="EMBL" id="PIX72804.1"/>
    </source>
</evidence>
<keyword evidence="1" id="KW-1133">Transmembrane helix</keyword>
<protein>
    <recommendedName>
        <fullName evidence="4">DUF4012 domain-containing protein</fullName>
    </recommendedName>
</protein>
<evidence type="ECO:0008006" key="4">
    <source>
        <dbReference type="Google" id="ProtNLM"/>
    </source>
</evidence>
<keyword evidence="1" id="KW-0812">Transmembrane</keyword>
<evidence type="ECO:0000256" key="1">
    <source>
        <dbReference type="SAM" id="Phobius"/>
    </source>
</evidence>